<dbReference type="Pfam" id="PF01068">
    <property type="entry name" value="DNA_ligase_A_M"/>
    <property type="match status" value="1"/>
</dbReference>
<evidence type="ECO:0000313" key="6">
    <source>
        <dbReference type="Proteomes" id="UP001240236"/>
    </source>
</evidence>
<dbReference type="InterPro" id="IPR012340">
    <property type="entry name" value="NA-bd_OB-fold"/>
</dbReference>
<dbReference type="RefSeq" id="WP_307234012.1">
    <property type="nucleotide sequence ID" value="NZ_JAUSUZ010000001.1"/>
</dbReference>
<evidence type="ECO:0000313" key="5">
    <source>
        <dbReference type="EMBL" id="MDQ0363405.1"/>
    </source>
</evidence>
<proteinExistence type="inferred from homology"/>
<dbReference type="InterPro" id="IPR012310">
    <property type="entry name" value="DNA_ligase_ATP-dep_cent"/>
</dbReference>
<dbReference type="GO" id="GO:0006281">
    <property type="term" value="P:DNA repair"/>
    <property type="evidence" value="ECO:0007669"/>
    <property type="project" value="InterPro"/>
</dbReference>
<dbReference type="GO" id="GO:0003910">
    <property type="term" value="F:DNA ligase (ATP) activity"/>
    <property type="evidence" value="ECO:0007669"/>
    <property type="project" value="UniProtKB-EC"/>
</dbReference>
<accession>A0AAE4AU39</accession>
<dbReference type="GO" id="GO:0006310">
    <property type="term" value="P:DNA recombination"/>
    <property type="evidence" value="ECO:0007669"/>
    <property type="project" value="InterPro"/>
</dbReference>
<dbReference type="PANTHER" id="PTHR45674">
    <property type="entry name" value="DNA LIGASE 1/3 FAMILY MEMBER"/>
    <property type="match status" value="1"/>
</dbReference>
<feature type="domain" description="ATP-dependent DNA ligase family profile" evidence="4">
    <location>
        <begin position="98"/>
        <end position="221"/>
    </location>
</feature>
<dbReference type="PANTHER" id="PTHR45674:SF4">
    <property type="entry name" value="DNA LIGASE 1"/>
    <property type="match status" value="1"/>
</dbReference>
<reference evidence="5 6" key="1">
    <citation type="submission" date="2023-07" db="EMBL/GenBank/DDBJ databases">
        <title>Sequencing the genomes of 1000 actinobacteria strains.</title>
        <authorList>
            <person name="Klenk H.-P."/>
        </authorList>
    </citation>
    <scope>NUCLEOTIDE SEQUENCE [LARGE SCALE GENOMIC DNA]</scope>
    <source>
        <strain evidence="5 6">DSM 44709</strain>
    </source>
</reference>
<name>A0AAE4AU39_9ACTN</name>
<evidence type="ECO:0000256" key="3">
    <source>
        <dbReference type="ARBA" id="ARBA00034003"/>
    </source>
</evidence>
<gene>
    <name evidence="5" type="ORF">J2S42_000074</name>
</gene>
<dbReference type="InterPro" id="IPR050191">
    <property type="entry name" value="ATP-dep_DNA_ligase"/>
</dbReference>
<organism evidence="5 6">
    <name type="scientific">Catenuloplanes indicus</name>
    <dbReference type="NCBI Taxonomy" id="137267"/>
    <lineage>
        <taxon>Bacteria</taxon>
        <taxon>Bacillati</taxon>
        <taxon>Actinomycetota</taxon>
        <taxon>Actinomycetes</taxon>
        <taxon>Micromonosporales</taxon>
        <taxon>Micromonosporaceae</taxon>
        <taxon>Catenuloplanes</taxon>
    </lineage>
</organism>
<dbReference type="SUPFAM" id="SSF56091">
    <property type="entry name" value="DNA ligase/mRNA capping enzyme, catalytic domain"/>
    <property type="match status" value="1"/>
</dbReference>
<dbReference type="AlphaFoldDB" id="A0AAE4AU39"/>
<keyword evidence="2 5" id="KW-0436">Ligase</keyword>
<protein>
    <submittedName>
        <fullName evidence="5">ATP-dependent DNA ligase</fullName>
    </submittedName>
</protein>
<keyword evidence="6" id="KW-1185">Reference proteome</keyword>
<dbReference type="Proteomes" id="UP001240236">
    <property type="component" value="Unassembled WGS sequence"/>
</dbReference>
<evidence type="ECO:0000256" key="1">
    <source>
        <dbReference type="ARBA" id="ARBA00007572"/>
    </source>
</evidence>
<dbReference type="PROSITE" id="PS50160">
    <property type="entry name" value="DNA_LIGASE_A3"/>
    <property type="match status" value="1"/>
</dbReference>
<comment type="catalytic activity">
    <reaction evidence="3">
        <text>ATP + (deoxyribonucleotide)n-3'-hydroxyl + 5'-phospho-(deoxyribonucleotide)m = (deoxyribonucleotide)n+m + AMP + diphosphate.</text>
        <dbReference type="EC" id="6.5.1.1"/>
    </reaction>
</comment>
<evidence type="ECO:0000256" key="2">
    <source>
        <dbReference type="ARBA" id="ARBA00022598"/>
    </source>
</evidence>
<dbReference type="Gene3D" id="3.30.470.30">
    <property type="entry name" value="DNA ligase/mRNA capping enzyme"/>
    <property type="match status" value="1"/>
</dbReference>
<comment type="similarity">
    <text evidence="1">Belongs to the ATP-dependent DNA ligase family.</text>
</comment>
<comment type="caution">
    <text evidence="5">The sequence shown here is derived from an EMBL/GenBank/DDBJ whole genome shotgun (WGS) entry which is preliminary data.</text>
</comment>
<dbReference type="EMBL" id="JAUSUZ010000001">
    <property type="protein sequence ID" value="MDQ0363405.1"/>
    <property type="molecule type" value="Genomic_DNA"/>
</dbReference>
<sequence length="323" mass="35230">MRAATAPHLPETRGWRHEPKWDGYRATAWRLDNGRAVIYSRHLRDLTAYFPDVAAHLEAWLPPGTVLDGELVSWNPQTGRTDFAALGRRITAGRGLGAEAAANPVHLVAFDCLAERGTVLLRRPLAERRQHLEQLLAGAPAALSLCAQTDDPDEARAWMADYAPAGIEGIVSKPAASVYTPGRAGWVKVKTRASVEALIGGVTGRLDHPSSLLLARYDARGGLRYVGRTHQLPAAVRAELDGLLLPADRQVWPVPLPARWAGDLTDPKPVPYVPVEPLVVVEVAADVAYEHGRWRHRLRALRVRPDLDPAVLPLWTLDAGSAA</sequence>
<dbReference type="Gene3D" id="2.40.50.140">
    <property type="entry name" value="Nucleic acid-binding proteins"/>
    <property type="match status" value="1"/>
</dbReference>
<evidence type="ECO:0000259" key="4">
    <source>
        <dbReference type="PROSITE" id="PS50160"/>
    </source>
</evidence>
<dbReference type="GO" id="GO:0005524">
    <property type="term" value="F:ATP binding"/>
    <property type="evidence" value="ECO:0007669"/>
    <property type="project" value="InterPro"/>
</dbReference>